<accession>A0A671U5A9</accession>
<dbReference type="PRINTS" id="PR00452">
    <property type="entry name" value="SH3DOMAIN"/>
</dbReference>
<comment type="subcellular location">
    <subcellularLocation>
        <location evidence="1">Cell junction</location>
    </subcellularLocation>
</comment>
<dbReference type="InterPro" id="IPR001452">
    <property type="entry name" value="SH3_domain"/>
</dbReference>
<dbReference type="PROSITE" id="PS50002">
    <property type="entry name" value="SH3"/>
    <property type="match status" value="3"/>
</dbReference>
<dbReference type="CDD" id="cd11782">
    <property type="entry name" value="SH3_Sorbs_2"/>
    <property type="match status" value="1"/>
</dbReference>
<dbReference type="CDD" id="cd11780">
    <property type="entry name" value="SH3_Sorbs_3"/>
    <property type="match status" value="1"/>
</dbReference>
<dbReference type="Ensembl" id="ENSSAUT00010009494.1">
    <property type="protein sequence ID" value="ENSSAUP00010008883.1"/>
    <property type="gene ID" value="ENSSAUG00010004408.1"/>
</dbReference>
<reference evidence="9" key="2">
    <citation type="submission" date="2025-08" db="UniProtKB">
        <authorList>
            <consortium name="Ensembl"/>
        </authorList>
    </citation>
    <scope>IDENTIFICATION</scope>
</reference>
<dbReference type="InterPro" id="IPR050384">
    <property type="entry name" value="Endophilin_SH3RF"/>
</dbReference>
<evidence type="ECO:0000313" key="10">
    <source>
        <dbReference type="Proteomes" id="UP000472265"/>
    </source>
</evidence>
<dbReference type="SUPFAM" id="SSF50044">
    <property type="entry name" value="SH3-domain"/>
    <property type="match status" value="3"/>
</dbReference>
<keyword evidence="10" id="KW-1185">Reference proteome</keyword>
<feature type="region of interest" description="Disordered" evidence="6">
    <location>
        <begin position="121"/>
        <end position="141"/>
    </location>
</feature>
<protein>
    <submittedName>
        <fullName evidence="9">Sorbin and SH3 domain containing 3</fullName>
    </submittedName>
</protein>
<feature type="domain" description="SH3" evidence="7">
    <location>
        <begin position="213"/>
        <end position="274"/>
    </location>
</feature>
<gene>
    <name evidence="9" type="primary">sorbs3</name>
</gene>
<dbReference type="InterPro" id="IPR003127">
    <property type="entry name" value="SoHo_dom"/>
</dbReference>
<keyword evidence="4" id="KW-0965">Cell junction</keyword>
<dbReference type="PANTHER" id="PTHR14167:SF54">
    <property type="entry name" value="VINEXIN"/>
    <property type="match status" value="1"/>
</dbReference>
<dbReference type="SMART" id="SM00326">
    <property type="entry name" value="SH3"/>
    <property type="match status" value="3"/>
</dbReference>
<dbReference type="Pfam" id="PF00018">
    <property type="entry name" value="SH3_1"/>
    <property type="match status" value="2"/>
</dbReference>
<dbReference type="InterPro" id="IPR036028">
    <property type="entry name" value="SH3-like_dom_sf"/>
</dbReference>
<evidence type="ECO:0000256" key="1">
    <source>
        <dbReference type="ARBA" id="ARBA00004282"/>
    </source>
</evidence>
<keyword evidence="3" id="KW-0677">Repeat</keyword>
<sequence length="455" mass="51266">MPIASRSSVNKPRDWYKSMFRQIHKKPEGMYCTLLLLLFFSHTHTGENSSLEDVDKLSDPGKQHPQPKSIFDFEPGKSAASESRSQVRPHMQSWRKNRILVSELSRFEAELDSEIQGLERRLSQKKQHRGRGEVLSPPPDSLSARAKFSFQAQSPKELTLQKGDIVYIHRQVDANWFEGEHHGRAGIFPTTYVEILPPSVKPTPIKPPTLQVLDYGEAVALFNFNADLPVELSFRKGEVIDITRRVDDKWLEGRISGTSRSGIFPASYVQVNKMPRTKYSTDDYSPGPMSPVSPGPQSPGRPLHSPCPRSPLSPYTPTSLSPKPEHSPLKPSSPVPYGSPASQSRSPTQTPKETTNRWPQSTPKTLSPTIQNSHWFSVHHTKCCSPGKFVAQTICFFYIRFKAVYNYKPQNSDELELREGDIVQVMEKCDDGWFVGTSERTRAFGTFPGNYVAPV</sequence>
<evidence type="ECO:0000259" key="8">
    <source>
        <dbReference type="PROSITE" id="PS50831"/>
    </source>
</evidence>
<evidence type="ECO:0000256" key="4">
    <source>
        <dbReference type="ARBA" id="ARBA00022949"/>
    </source>
</evidence>
<evidence type="ECO:0000256" key="3">
    <source>
        <dbReference type="ARBA" id="ARBA00022737"/>
    </source>
</evidence>
<dbReference type="InterPro" id="IPR035609">
    <property type="entry name" value="Vinexin_SH3_1"/>
</dbReference>
<dbReference type="GO" id="GO:0070161">
    <property type="term" value="C:anchoring junction"/>
    <property type="evidence" value="ECO:0007669"/>
    <property type="project" value="UniProtKB-SubCell"/>
</dbReference>
<dbReference type="Gene3D" id="2.30.30.40">
    <property type="entry name" value="SH3 Domains"/>
    <property type="match status" value="3"/>
</dbReference>
<dbReference type="Pfam" id="PF14604">
    <property type="entry name" value="SH3_9"/>
    <property type="match status" value="1"/>
</dbReference>
<evidence type="ECO:0000313" key="9">
    <source>
        <dbReference type="Ensembl" id="ENSSAUP00010008883.1"/>
    </source>
</evidence>
<dbReference type="GeneTree" id="ENSGT00940000160558"/>
<feature type="compositionally biased region" description="Low complexity" evidence="6">
    <location>
        <begin position="310"/>
        <end position="322"/>
    </location>
</feature>
<feature type="domain" description="SH3" evidence="7">
    <location>
        <begin position="396"/>
        <end position="455"/>
    </location>
</feature>
<dbReference type="SMART" id="SM00459">
    <property type="entry name" value="Sorb"/>
    <property type="match status" value="1"/>
</dbReference>
<name>A0A671U5A9_SPAAU</name>
<evidence type="ECO:0000256" key="5">
    <source>
        <dbReference type="PROSITE-ProRule" id="PRU00192"/>
    </source>
</evidence>
<evidence type="ECO:0000256" key="2">
    <source>
        <dbReference type="ARBA" id="ARBA00022443"/>
    </source>
</evidence>
<feature type="compositionally biased region" description="Pro residues" evidence="6">
    <location>
        <begin position="288"/>
        <end position="299"/>
    </location>
</feature>
<reference evidence="9" key="3">
    <citation type="submission" date="2025-09" db="UniProtKB">
        <authorList>
            <consortium name="Ensembl"/>
        </authorList>
    </citation>
    <scope>IDENTIFICATION</scope>
</reference>
<dbReference type="CDD" id="cd11921">
    <property type="entry name" value="SH3_Vinexin_1"/>
    <property type="match status" value="1"/>
</dbReference>
<proteinExistence type="predicted"/>
<dbReference type="FunFam" id="2.30.30.40:FF:000001">
    <property type="entry name" value="Sorbin and SH3 domain-containing protein 1 isoform 2"/>
    <property type="match status" value="1"/>
</dbReference>
<evidence type="ECO:0000256" key="6">
    <source>
        <dbReference type="SAM" id="MobiDB-lite"/>
    </source>
</evidence>
<dbReference type="PRINTS" id="PR00499">
    <property type="entry name" value="P67PHOX"/>
</dbReference>
<dbReference type="AlphaFoldDB" id="A0A671U5A9"/>
<dbReference type="PANTHER" id="PTHR14167">
    <property type="entry name" value="SH3 DOMAIN-CONTAINING"/>
    <property type="match status" value="1"/>
</dbReference>
<dbReference type="PROSITE" id="PS50831">
    <property type="entry name" value="SOHO"/>
    <property type="match status" value="1"/>
</dbReference>
<reference evidence="9" key="1">
    <citation type="submission" date="2021-04" db="EMBL/GenBank/DDBJ databases">
        <authorList>
            <consortium name="Wellcome Sanger Institute Data Sharing"/>
        </authorList>
    </citation>
    <scope>NUCLEOTIDE SEQUENCE [LARGE SCALE GENOMIC DNA]</scope>
</reference>
<dbReference type="Proteomes" id="UP000472265">
    <property type="component" value="Chromosome 5"/>
</dbReference>
<feature type="compositionally biased region" description="Polar residues" evidence="6">
    <location>
        <begin position="340"/>
        <end position="366"/>
    </location>
</feature>
<feature type="compositionally biased region" description="Basic and acidic residues" evidence="6">
    <location>
        <begin position="53"/>
        <end position="62"/>
    </location>
</feature>
<evidence type="ECO:0000259" key="7">
    <source>
        <dbReference type="PROSITE" id="PS50002"/>
    </source>
</evidence>
<organism evidence="9 10">
    <name type="scientific">Sparus aurata</name>
    <name type="common">Gilthead sea bream</name>
    <dbReference type="NCBI Taxonomy" id="8175"/>
    <lineage>
        <taxon>Eukaryota</taxon>
        <taxon>Metazoa</taxon>
        <taxon>Chordata</taxon>
        <taxon>Craniata</taxon>
        <taxon>Vertebrata</taxon>
        <taxon>Euteleostomi</taxon>
        <taxon>Actinopterygii</taxon>
        <taxon>Neopterygii</taxon>
        <taxon>Teleostei</taxon>
        <taxon>Neoteleostei</taxon>
        <taxon>Acanthomorphata</taxon>
        <taxon>Eupercaria</taxon>
        <taxon>Spariformes</taxon>
        <taxon>Sparidae</taxon>
        <taxon>Sparus</taxon>
    </lineage>
</organism>
<keyword evidence="2 5" id="KW-0728">SH3 domain</keyword>
<feature type="domain" description="SoHo" evidence="8">
    <location>
        <begin position="1"/>
        <end position="53"/>
    </location>
</feature>
<feature type="region of interest" description="Disordered" evidence="6">
    <location>
        <begin position="275"/>
        <end position="366"/>
    </location>
</feature>
<feature type="domain" description="SH3" evidence="7">
    <location>
        <begin position="139"/>
        <end position="198"/>
    </location>
</feature>
<feature type="region of interest" description="Disordered" evidence="6">
    <location>
        <begin position="49"/>
        <end position="91"/>
    </location>
</feature>